<evidence type="ECO:0000313" key="3">
    <source>
        <dbReference type="Proteomes" id="UP000001227"/>
    </source>
</evidence>
<feature type="transmembrane region" description="Helical" evidence="1">
    <location>
        <begin position="83"/>
        <end position="106"/>
    </location>
</feature>
<dbReference type="RefSeq" id="WP_012472921.1">
    <property type="nucleotide sequence ID" value="NC_010830.1"/>
</dbReference>
<keyword evidence="1" id="KW-0812">Transmembrane</keyword>
<proteinExistence type="predicted"/>
<evidence type="ECO:0000256" key="1">
    <source>
        <dbReference type="SAM" id="Phobius"/>
    </source>
</evidence>
<sequence length="123" mass="13334">MRFLLQVMLTSLLCYILQQLVAPWTVVLIAAIFSMLIQTKTSSAFLGGFAAISLLWMAKATIIDVYTDSILSAKVADLLGLRSTILLILLTGLIGGVLGGLGAASGQQILKIFRRKKGDFYRI</sequence>
<feature type="transmembrane region" description="Helical" evidence="1">
    <location>
        <begin position="20"/>
        <end position="37"/>
    </location>
</feature>
<protein>
    <submittedName>
        <fullName evidence="2">Uncharacterized protein</fullName>
    </submittedName>
</protein>
<dbReference type="eggNOG" id="ENOG5033FAJ">
    <property type="taxonomic scope" value="Bacteria"/>
</dbReference>
<feature type="transmembrane region" description="Helical" evidence="1">
    <location>
        <begin position="44"/>
        <end position="63"/>
    </location>
</feature>
<dbReference type="Proteomes" id="UP000001227">
    <property type="component" value="Chromosome"/>
</dbReference>
<name>B3ESF0_AMOA5</name>
<reference evidence="2 3" key="1">
    <citation type="journal article" date="2010" name="J. Bacteriol.">
        <title>The genome of the amoeba symbiont 'Candidatus Amoebophilus asiaticus' reveals common mechanisms for host cell interaction among amoeba-associated bacteria.</title>
        <authorList>
            <person name="Schmitz-Esser S."/>
            <person name="Tischler P."/>
            <person name="Arnold R."/>
            <person name="Montanaro J."/>
            <person name="Wagner M."/>
            <person name="Rattei T."/>
            <person name="Horn M."/>
        </authorList>
    </citation>
    <scope>NUCLEOTIDE SEQUENCE [LARGE SCALE GENOMIC DNA]</scope>
    <source>
        <strain evidence="2 3">5a2</strain>
    </source>
</reference>
<gene>
    <name evidence="2" type="ordered locus">Aasi_0773</name>
</gene>
<keyword evidence="1" id="KW-0472">Membrane</keyword>
<dbReference type="EMBL" id="CP001102">
    <property type="protein sequence ID" value="ACE06152.1"/>
    <property type="molecule type" value="Genomic_DNA"/>
</dbReference>
<keyword evidence="3" id="KW-1185">Reference proteome</keyword>
<dbReference type="STRING" id="452471.Aasi_0773"/>
<dbReference type="HOGENOM" id="CLU_163323_0_0_10"/>
<keyword evidence="1" id="KW-1133">Transmembrane helix</keyword>
<accession>B3ESF0</accession>
<evidence type="ECO:0000313" key="2">
    <source>
        <dbReference type="EMBL" id="ACE06152.1"/>
    </source>
</evidence>
<dbReference type="AlphaFoldDB" id="B3ESF0"/>
<dbReference type="KEGG" id="aas:Aasi_0773"/>
<organism evidence="2 3">
    <name type="scientific">Amoebophilus asiaticus (strain 5a2)</name>
    <dbReference type="NCBI Taxonomy" id="452471"/>
    <lineage>
        <taxon>Bacteria</taxon>
        <taxon>Pseudomonadati</taxon>
        <taxon>Bacteroidota</taxon>
        <taxon>Cytophagia</taxon>
        <taxon>Cytophagales</taxon>
        <taxon>Amoebophilaceae</taxon>
        <taxon>Candidatus Amoebophilus</taxon>
    </lineage>
</organism>